<accession>A0ABR0NMG6</accession>
<sequence>MEKGFLDRVEDNAAIRIWVERTQQEKGDSLTEGYESVLWDFSRISVTQNDIQELKIKVDNPYSRTTNVPTFVKKLMTITGMREQWVAAQIKQKGDSKCIPYKSLRELILAHPDMKKKVDVFTLSIYDLVVFPKALGHVDEVVLDLFDRLDKKPLLEGRKVSYQVFSKNYSPLKELVATPRRDDIFEEKWIVILQNLQVKDIEWRAPWVIPDKILYRCGDFD</sequence>
<gene>
    <name evidence="1" type="ORF">PVK06_030134</name>
</gene>
<comment type="caution">
    <text evidence="1">The sequence shown here is derived from an EMBL/GenBank/DDBJ whole genome shotgun (WGS) entry which is preliminary data.</text>
</comment>
<reference evidence="1 2" key="1">
    <citation type="submission" date="2023-03" db="EMBL/GenBank/DDBJ databases">
        <title>WGS of Gossypium arboreum.</title>
        <authorList>
            <person name="Yu D."/>
        </authorList>
    </citation>
    <scope>NUCLEOTIDE SEQUENCE [LARGE SCALE GENOMIC DNA]</scope>
    <source>
        <tissue evidence="1">Leaf</tissue>
    </source>
</reference>
<evidence type="ECO:0000313" key="2">
    <source>
        <dbReference type="Proteomes" id="UP001358586"/>
    </source>
</evidence>
<protein>
    <submittedName>
        <fullName evidence="1">Uncharacterized protein</fullName>
    </submittedName>
</protein>
<dbReference type="Proteomes" id="UP001358586">
    <property type="component" value="Chromosome 9"/>
</dbReference>
<dbReference type="PANTHER" id="PTHR48200">
    <property type="entry name" value="PROTEIN, PUTATIVE-RELATED"/>
    <property type="match status" value="1"/>
</dbReference>
<dbReference type="EMBL" id="JARKNE010000009">
    <property type="protein sequence ID" value="KAK5802533.1"/>
    <property type="molecule type" value="Genomic_DNA"/>
</dbReference>
<proteinExistence type="predicted"/>
<dbReference type="PANTHER" id="PTHR48200:SF1">
    <property type="entry name" value="AMINOTRANSFERASE-LIKE PLANT MOBILE DOMAIN-CONTAINING PROTEIN"/>
    <property type="match status" value="1"/>
</dbReference>
<organism evidence="1 2">
    <name type="scientific">Gossypium arboreum</name>
    <name type="common">Tree cotton</name>
    <name type="synonym">Gossypium nanking</name>
    <dbReference type="NCBI Taxonomy" id="29729"/>
    <lineage>
        <taxon>Eukaryota</taxon>
        <taxon>Viridiplantae</taxon>
        <taxon>Streptophyta</taxon>
        <taxon>Embryophyta</taxon>
        <taxon>Tracheophyta</taxon>
        <taxon>Spermatophyta</taxon>
        <taxon>Magnoliopsida</taxon>
        <taxon>eudicotyledons</taxon>
        <taxon>Gunneridae</taxon>
        <taxon>Pentapetalae</taxon>
        <taxon>rosids</taxon>
        <taxon>malvids</taxon>
        <taxon>Malvales</taxon>
        <taxon>Malvaceae</taxon>
        <taxon>Malvoideae</taxon>
        <taxon>Gossypium</taxon>
    </lineage>
</organism>
<evidence type="ECO:0000313" key="1">
    <source>
        <dbReference type="EMBL" id="KAK5802533.1"/>
    </source>
</evidence>
<name>A0ABR0NMG6_GOSAR</name>
<keyword evidence="2" id="KW-1185">Reference proteome</keyword>